<organism evidence="7 8">
    <name type="scientific">Solitalea longa</name>
    <dbReference type="NCBI Taxonomy" id="2079460"/>
    <lineage>
        <taxon>Bacteria</taxon>
        <taxon>Pseudomonadati</taxon>
        <taxon>Bacteroidota</taxon>
        <taxon>Sphingobacteriia</taxon>
        <taxon>Sphingobacteriales</taxon>
        <taxon>Sphingobacteriaceae</taxon>
        <taxon>Solitalea</taxon>
    </lineage>
</organism>
<dbReference type="InterPro" id="IPR011990">
    <property type="entry name" value="TPR-like_helical_dom_sf"/>
</dbReference>
<dbReference type="InterPro" id="IPR012944">
    <property type="entry name" value="SusD_RagB_dom"/>
</dbReference>
<dbReference type="Pfam" id="PF07980">
    <property type="entry name" value="SusD_RagB"/>
    <property type="match status" value="1"/>
</dbReference>
<dbReference type="AlphaFoldDB" id="A0A2S4ZZ95"/>
<evidence type="ECO:0000256" key="2">
    <source>
        <dbReference type="ARBA" id="ARBA00006275"/>
    </source>
</evidence>
<evidence type="ECO:0000256" key="4">
    <source>
        <dbReference type="ARBA" id="ARBA00023136"/>
    </source>
</evidence>
<gene>
    <name evidence="7" type="ORF">C3K47_14850</name>
</gene>
<accession>A0A2S4ZZ95</accession>
<sequence length="443" mass="49049">MNLIIKNRYRILSVFASLLMLTYTGCKLEESVDPNNPSLEGVLKDATIPELNNIVVGTEAGSRDELQFYLDDVGVVGREMYRFSGSDPRYTADLLGKGSTPLDNNAFYTTRPWNTFYRVVKNCNILLQAIDNTSAPTDEQKQAYRGFANTVKAYSLLLALNMTNENGIRIDVADENNLGPVVNKDDALAAIAALLNEGYTQMNDAGTTLPFNSTFANNPENFAKFNRALAARVAVYRNQFVDALTYLNQSFFDLNGNFNLGVYHVYSTAAGDLLNLFFTAPNSTGEVRPAHPSFVTNGTVGDTRLSKALRRTSAVSADGLTSSYDVAVYADNTSPVAIIRNEELILIYAEAKIQTNVLADAVTALDIIRVGNNLQPYAGAVTQAALITEMLNQRRYSLFIEGHRWVDMRRYNRLVELPLDRSGDNVWNCFPIPFPENVQSTCQ</sequence>
<evidence type="ECO:0000259" key="6">
    <source>
        <dbReference type="Pfam" id="PF07980"/>
    </source>
</evidence>
<dbReference type="OrthoDB" id="9794888at2"/>
<comment type="caution">
    <text evidence="7">The sequence shown here is derived from an EMBL/GenBank/DDBJ whole genome shotgun (WGS) entry which is preliminary data.</text>
</comment>
<feature type="domain" description="RagB/SusD" evidence="6">
    <location>
        <begin position="332"/>
        <end position="412"/>
    </location>
</feature>
<comment type="similarity">
    <text evidence="2">Belongs to the SusD family.</text>
</comment>
<name>A0A2S4ZZ95_9SPHI</name>
<keyword evidence="4" id="KW-0472">Membrane</keyword>
<evidence type="ECO:0000313" key="7">
    <source>
        <dbReference type="EMBL" id="POY35668.1"/>
    </source>
</evidence>
<dbReference type="SUPFAM" id="SSF48452">
    <property type="entry name" value="TPR-like"/>
    <property type="match status" value="1"/>
</dbReference>
<dbReference type="Gene3D" id="1.25.40.390">
    <property type="match status" value="2"/>
</dbReference>
<comment type="subcellular location">
    <subcellularLocation>
        <location evidence="1">Cell outer membrane</location>
    </subcellularLocation>
</comment>
<keyword evidence="5" id="KW-0998">Cell outer membrane</keyword>
<protein>
    <submittedName>
        <fullName evidence="7">RagB/SusD family nutrient uptake outer membrane protein</fullName>
    </submittedName>
</protein>
<dbReference type="Proteomes" id="UP000236893">
    <property type="component" value="Unassembled WGS sequence"/>
</dbReference>
<evidence type="ECO:0000313" key="8">
    <source>
        <dbReference type="Proteomes" id="UP000236893"/>
    </source>
</evidence>
<dbReference type="CDD" id="cd08977">
    <property type="entry name" value="SusD"/>
    <property type="match status" value="1"/>
</dbReference>
<evidence type="ECO:0000256" key="3">
    <source>
        <dbReference type="ARBA" id="ARBA00022729"/>
    </source>
</evidence>
<dbReference type="RefSeq" id="WP_103789941.1">
    <property type="nucleotide sequence ID" value="NZ_PQVF01000010.1"/>
</dbReference>
<keyword evidence="8" id="KW-1185">Reference proteome</keyword>
<evidence type="ECO:0000256" key="1">
    <source>
        <dbReference type="ARBA" id="ARBA00004442"/>
    </source>
</evidence>
<proteinExistence type="inferred from homology"/>
<evidence type="ECO:0000256" key="5">
    <source>
        <dbReference type="ARBA" id="ARBA00023237"/>
    </source>
</evidence>
<keyword evidence="3" id="KW-0732">Signal</keyword>
<dbReference type="GO" id="GO:0009279">
    <property type="term" value="C:cell outer membrane"/>
    <property type="evidence" value="ECO:0007669"/>
    <property type="project" value="UniProtKB-SubCell"/>
</dbReference>
<reference evidence="7 8" key="1">
    <citation type="submission" date="2018-01" db="EMBL/GenBank/DDBJ databases">
        <authorList>
            <person name="Gaut B.S."/>
            <person name="Morton B.R."/>
            <person name="Clegg M.T."/>
            <person name="Duvall M.R."/>
        </authorList>
    </citation>
    <scope>NUCLEOTIDE SEQUENCE [LARGE SCALE GENOMIC DNA]</scope>
    <source>
        <strain evidence="7 8">HR-AV</strain>
    </source>
</reference>
<dbReference type="EMBL" id="PQVF01000010">
    <property type="protein sequence ID" value="POY35668.1"/>
    <property type="molecule type" value="Genomic_DNA"/>
</dbReference>